<dbReference type="EMBL" id="JAATIQ010000036">
    <property type="protein sequence ID" value="KAF4396342.1"/>
    <property type="molecule type" value="Genomic_DNA"/>
</dbReference>
<gene>
    <name evidence="1" type="ORF">G4B88_019142</name>
</gene>
<keyword evidence="2" id="KW-1185">Reference proteome</keyword>
<dbReference type="Proteomes" id="UP000583929">
    <property type="component" value="Unassembled WGS sequence"/>
</dbReference>
<evidence type="ECO:0000313" key="2">
    <source>
        <dbReference type="Proteomes" id="UP000583929"/>
    </source>
</evidence>
<comment type="caution">
    <text evidence="1">The sequence shown here is derived from an EMBL/GenBank/DDBJ whole genome shotgun (WGS) entry which is preliminary data.</text>
</comment>
<proteinExistence type="predicted"/>
<protein>
    <submittedName>
        <fullName evidence="1">Uncharacterized protein</fullName>
    </submittedName>
</protein>
<reference evidence="1 2" key="1">
    <citation type="journal article" date="2020" name="bioRxiv">
        <title>Sequence and annotation of 42 cannabis genomes reveals extensive copy number variation in cannabinoid synthesis and pathogen resistance genes.</title>
        <authorList>
            <person name="Mckernan K.J."/>
            <person name="Helbert Y."/>
            <person name="Kane L.T."/>
            <person name="Ebling H."/>
            <person name="Zhang L."/>
            <person name="Liu B."/>
            <person name="Eaton Z."/>
            <person name="Mclaughlin S."/>
            <person name="Kingan S."/>
            <person name="Baybayan P."/>
            <person name="Concepcion G."/>
            <person name="Jordan M."/>
            <person name="Riva A."/>
            <person name="Barbazuk W."/>
            <person name="Harkins T."/>
        </authorList>
    </citation>
    <scope>NUCLEOTIDE SEQUENCE [LARGE SCALE GENOMIC DNA]</scope>
    <source>
        <strain evidence="2">cv. Jamaican Lion 4</strain>
        <tissue evidence="1">Leaf</tissue>
    </source>
</reference>
<dbReference type="AlphaFoldDB" id="A0A7J6HM55"/>
<sequence>MAMVYHGNCFEILMQTTHSAIEQKHSRGDSNSDTNIQFKINFIYQTKHIIGYGHGHICKNNSSDRRIISHFKINEPVEATAPLINQSTILTSFTTSYLLLESTLSSIGLDEYPTIKIRIIESLAIHCQKLMDEGRVVVEEGRLIVIPVTVKIDRSIYTWMCECRRCILKYNNRIVKYLDRCTVDGEGGTCTVCLDEFQVGSENRKSKEVTVDAKDELIDSNVEGYFGNYMVTFIEELNQRHGSMNLPYVATSRCDRRNCRHHYLPREVP</sequence>
<accession>A0A7J6HM55</accession>
<organism evidence="1 2">
    <name type="scientific">Cannabis sativa</name>
    <name type="common">Hemp</name>
    <name type="synonym">Marijuana</name>
    <dbReference type="NCBI Taxonomy" id="3483"/>
    <lineage>
        <taxon>Eukaryota</taxon>
        <taxon>Viridiplantae</taxon>
        <taxon>Streptophyta</taxon>
        <taxon>Embryophyta</taxon>
        <taxon>Tracheophyta</taxon>
        <taxon>Spermatophyta</taxon>
        <taxon>Magnoliopsida</taxon>
        <taxon>eudicotyledons</taxon>
        <taxon>Gunneridae</taxon>
        <taxon>Pentapetalae</taxon>
        <taxon>rosids</taxon>
        <taxon>fabids</taxon>
        <taxon>Rosales</taxon>
        <taxon>Cannabaceae</taxon>
        <taxon>Cannabis</taxon>
    </lineage>
</organism>
<name>A0A7J6HM55_CANSA</name>
<evidence type="ECO:0000313" key="1">
    <source>
        <dbReference type="EMBL" id="KAF4396342.1"/>
    </source>
</evidence>